<dbReference type="GO" id="GO:0006259">
    <property type="term" value="P:DNA metabolic process"/>
    <property type="evidence" value="ECO:0007669"/>
    <property type="project" value="UniProtKB-ARBA"/>
</dbReference>
<proteinExistence type="predicted"/>
<dbReference type="CDD" id="cd06127">
    <property type="entry name" value="DEDDh"/>
    <property type="match status" value="1"/>
</dbReference>
<gene>
    <name evidence="5" type="ORF">D6858_04895</name>
</gene>
<dbReference type="GO" id="GO:0008408">
    <property type="term" value="F:3'-5' exonuclease activity"/>
    <property type="evidence" value="ECO:0007669"/>
    <property type="project" value="TreeGrafter"/>
</dbReference>
<dbReference type="RefSeq" id="WP_120107675.1">
    <property type="nucleotide sequence ID" value="NZ_RAHJ01000014.1"/>
</dbReference>
<dbReference type="InterPro" id="IPR036397">
    <property type="entry name" value="RNaseH_sf"/>
</dbReference>
<reference evidence="5 6" key="1">
    <citation type="submission" date="2018-09" db="EMBL/GenBank/DDBJ databases">
        <title>Altererythrobacter sp.Ery1 and Ery12, the genome sequencing of novel strains in genus Alterythrobacter.</title>
        <authorList>
            <person name="Cheng H."/>
            <person name="Wu Y.-H."/>
            <person name="Fang C."/>
            <person name="Xu X.-W."/>
        </authorList>
    </citation>
    <scope>NUCLEOTIDE SEQUENCE [LARGE SCALE GENOMIC DNA]</scope>
    <source>
        <strain evidence="5 6">Ery12</strain>
    </source>
</reference>
<dbReference type="AlphaFoldDB" id="A0A419R3W6"/>
<dbReference type="PANTHER" id="PTHR30231">
    <property type="entry name" value="DNA POLYMERASE III SUBUNIT EPSILON"/>
    <property type="match status" value="1"/>
</dbReference>
<dbReference type="PANTHER" id="PTHR30231:SF4">
    <property type="entry name" value="PROTEIN NEN2"/>
    <property type="match status" value="1"/>
</dbReference>
<dbReference type="SMART" id="SM00479">
    <property type="entry name" value="EXOIII"/>
    <property type="match status" value="1"/>
</dbReference>
<dbReference type="InterPro" id="IPR013520">
    <property type="entry name" value="Ribonucl_H"/>
</dbReference>
<evidence type="ECO:0000256" key="3">
    <source>
        <dbReference type="ARBA" id="ARBA00022839"/>
    </source>
</evidence>
<evidence type="ECO:0000256" key="2">
    <source>
        <dbReference type="ARBA" id="ARBA00022801"/>
    </source>
</evidence>
<dbReference type="Proteomes" id="UP000284322">
    <property type="component" value="Unassembled WGS sequence"/>
</dbReference>
<accession>A0A419R3W6</accession>
<dbReference type="Pfam" id="PF00929">
    <property type="entry name" value="RNase_T"/>
    <property type="match status" value="1"/>
</dbReference>
<dbReference type="SUPFAM" id="SSF53098">
    <property type="entry name" value="Ribonuclease H-like"/>
    <property type="match status" value="1"/>
</dbReference>
<dbReference type="OrthoDB" id="7427781at2"/>
<dbReference type="GO" id="GO:0003676">
    <property type="term" value="F:nucleic acid binding"/>
    <property type="evidence" value="ECO:0007669"/>
    <property type="project" value="InterPro"/>
</dbReference>
<keyword evidence="1" id="KW-0540">Nuclease</keyword>
<name>A0A419R3W6_9SPHN</name>
<evidence type="ECO:0000259" key="4">
    <source>
        <dbReference type="SMART" id="SM00479"/>
    </source>
</evidence>
<evidence type="ECO:0000256" key="1">
    <source>
        <dbReference type="ARBA" id="ARBA00022722"/>
    </source>
</evidence>
<dbReference type="GO" id="GO:0005829">
    <property type="term" value="C:cytosol"/>
    <property type="evidence" value="ECO:0007669"/>
    <property type="project" value="TreeGrafter"/>
</dbReference>
<dbReference type="Gene3D" id="3.30.420.10">
    <property type="entry name" value="Ribonuclease H-like superfamily/Ribonuclease H"/>
    <property type="match status" value="1"/>
</dbReference>
<keyword evidence="2" id="KW-0378">Hydrolase</keyword>
<dbReference type="InterPro" id="IPR012337">
    <property type="entry name" value="RNaseH-like_sf"/>
</dbReference>
<dbReference type="EMBL" id="RAHJ01000014">
    <property type="protein sequence ID" value="RJX69218.1"/>
    <property type="molecule type" value="Genomic_DNA"/>
</dbReference>
<sequence>MAALWFGDPRRKFARAFAKAAAQAPAGPLADFYAAGMPTLDAAVGDAELACIDLETDGLTPRRDAILEAGIVPLAQGRLQAGQARRIRFRPAQALSSASVAIHGITDDAAARALNADEALAQLLPLLARRVLVAHFAQIEAEFLDRACRRVFGGPFVAPFVCTMQLQQRWFGGKPGEIVRLGALRVRYGLPHYAAHDGVSDALACGELLLAQIAHKSGREPTLAEMLRR</sequence>
<keyword evidence="6" id="KW-1185">Reference proteome</keyword>
<organism evidence="5 6">
    <name type="scientific">Tsuneonella suprasediminis</name>
    <dbReference type="NCBI Taxonomy" id="2306996"/>
    <lineage>
        <taxon>Bacteria</taxon>
        <taxon>Pseudomonadati</taxon>
        <taxon>Pseudomonadota</taxon>
        <taxon>Alphaproteobacteria</taxon>
        <taxon>Sphingomonadales</taxon>
        <taxon>Erythrobacteraceae</taxon>
        <taxon>Tsuneonella</taxon>
    </lineage>
</organism>
<evidence type="ECO:0000313" key="5">
    <source>
        <dbReference type="EMBL" id="RJX69218.1"/>
    </source>
</evidence>
<protein>
    <recommendedName>
        <fullName evidence="4">Exonuclease domain-containing protein</fullName>
    </recommendedName>
</protein>
<evidence type="ECO:0000313" key="6">
    <source>
        <dbReference type="Proteomes" id="UP000284322"/>
    </source>
</evidence>
<feature type="domain" description="Exonuclease" evidence="4">
    <location>
        <begin position="48"/>
        <end position="218"/>
    </location>
</feature>
<keyword evidence="3" id="KW-0269">Exonuclease</keyword>
<comment type="caution">
    <text evidence="5">The sequence shown here is derived from an EMBL/GenBank/DDBJ whole genome shotgun (WGS) entry which is preliminary data.</text>
</comment>